<evidence type="ECO:0000256" key="1">
    <source>
        <dbReference type="ARBA" id="ARBA00022723"/>
    </source>
</evidence>
<comment type="caution">
    <text evidence="5">The sequence shown here is derived from an EMBL/GenBank/DDBJ whole genome shotgun (WGS) entry which is preliminary data.</text>
</comment>
<dbReference type="Pfam" id="PF01546">
    <property type="entry name" value="Peptidase_M20"/>
    <property type="match status" value="1"/>
</dbReference>
<dbReference type="InterPro" id="IPR011650">
    <property type="entry name" value="Peptidase_M20_dimer"/>
</dbReference>
<feature type="domain" description="Peptidase M20 dimerisation" evidence="4">
    <location>
        <begin position="195"/>
        <end position="293"/>
    </location>
</feature>
<evidence type="ECO:0000256" key="2">
    <source>
        <dbReference type="ARBA" id="ARBA00022801"/>
    </source>
</evidence>
<accession>A0A4Y9F2I1</accession>
<dbReference type="EMBL" id="SPQC01000048">
    <property type="protein sequence ID" value="TFU20726.1"/>
    <property type="molecule type" value="Genomic_DNA"/>
</dbReference>
<dbReference type="GO" id="GO:0046872">
    <property type="term" value="F:metal ion binding"/>
    <property type="evidence" value="ECO:0007669"/>
    <property type="project" value="UniProtKB-KW"/>
</dbReference>
<dbReference type="STRING" id="85336.A7979_08310"/>
<dbReference type="InterPro" id="IPR002933">
    <property type="entry name" value="Peptidase_M20"/>
</dbReference>
<dbReference type="SUPFAM" id="SSF53187">
    <property type="entry name" value="Zn-dependent exopeptidases"/>
    <property type="match status" value="1"/>
</dbReference>
<dbReference type="OrthoDB" id="7055905at2"/>
<dbReference type="PANTHER" id="PTHR43808:SF31">
    <property type="entry name" value="N-ACETYL-L-CITRULLINE DEACETYLASE"/>
    <property type="match status" value="1"/>
</dbReference>
<dbReference type="PANTHER" id="PTHR43808">
    <property type="entry name" value="ACETYLORNITHINE DEACETYLASE"/>
    <property type="match status" value="1"/>
</dbReference>
<proteinExistence type="predicted"/>
<dbReference type="NCBIfam" id="TIGR01900">
    <property type="entry name" value="dapE-gram_pos"/>
    <property type="match status" value="1"/>
</dbReference>
<dbReference type="SUPFAM" id="SSF55031">
    <property type="entry name" value="Bacterial exopeptidase dimerisation domain"/>
    <property type="match status" value="1"/>
</dbReference>
<dbReference type="RefSeq" id="WP_135013731.1">
    <property type="nucleotide sequence ID" value="NZ_JADGLK010000048.1"/>
</dbReference>
<dbReference type="GO" id="GO:0008777">
    <property type="term" value="F:acetylornithine deacetylase activity"/>
    <property type="evidence" value="ECO:0007669"/>
    <property type="project" value="TreeGrafter"/>
</dbReference>
<organism evidence="5 6">
    <name type="scientific">Rothia nasimurium</name>
    <dbReference type="NCBI Taxonomy" id="85336"/>
    <lineage>
        <taxon>Bacteria</taxon>
        <taxon>Bacillati</taxon>
        <taxon>Actinomycetota</taxon>
        <taxon>Actinomycetes</taxon>
        <taxon>Micrococcales</taxon>
        <taxon>Micrococcaceae</taxon>
        <taxon>Rothia</taxon>
    </lineage>
</organism>
<dbReference type="GO" id="GO:0009089">
    <property type="term" value="P:lysine biosynthetic process via diaminopimelate"/>
    <property type="evidence" value="ECO:0007669"/>
    <property type="project" value="UniProtKB-UniRule"/>
</dbReference>
<protein>
    <recommendedName>
        <fullName evidence="3">Succinyl-diaminopimelate desuccinylase</fullName>
        <ecNumber evidence="3">3.5.1.18</ecNumber>
    </recommendedName>
</protein>
<dbReference type="GO" id="GO:0006526">
    <property type="term" value="P:L-arginine biosynthetic process"/>
    <property type="evidence" value="ECO:0007669"/>
    <property type="project" value="TreeGrafter"/>
</dbReference>
<keyword evidence="2 5" id="KW-0378">Hydrolase</keyword>
<dbReference type="Proteomes" id="UP000297951">
    <property type="component" value="Unassembled WGS sequence"/>
</dbReference>
<evidence type="ECO:0000313" key="5">
    <source>
        <dbReference type="EMBL" id="TFU20726.1"/>
    </source>
</evidence>
<dbReference type="GO" id="GO:0009014">
    <property type="term" value="F:succinyl-diaminopimelate desuccinylase activity"/>
    <property type="evidence" value="ECO:0007669"/>
    <property type="project" value="UniProtKB-UniRule"/>
</dbReference>
<dbReference type="InterPro" id="IPR036264">
    <property type="entry name" value="Bact_exopeptidase_dim_dom"/>
</dbReference>
<evidence type="ECO:0000313" key="6">
    <source>
        <dbReference type="Proteomes" id="UP000297951"/>
    </source>
</evidence>
<sequence length="382" mass="40762">MIKNPALAQAAEFAQVGPGVLNLTQPVEDLTADLLNIYSVSGAEVRLADAVQAALEGIGGLEITRDGDAIIARTNLGRDTRIVLAGHLDTVPLPRTEGSRGTVPASWSEEAGERVLYGRGAVDMKGGVAVQLALAAHLKDPRYDITYVFYDNEEVASELSGLARLMRNHREKLTDAAFAVLLEPTDGTIEGGCNGTIRFWIRTSGVAAHSGRAWKGVNAIHKMADVLGRLAAYQPATYEVEGLAYREGLNAVQISGGAAGNVIPDDAGVHINYRFAPNKTLDEAVAHLHEVFEGYELDFVDLSSAARPGLDAPLSRSLIESVGQDPKPKYGWTDVARFSEIGIPAVNFGPGDALLAHTDNEYVKAAEVRACYTALESWLTAS</sequence>
<dbReference type="EC" id="3.5.1.18" evidence="3"/>
<dbReference type="InterPro" id="IPR050072">
    <property type="entry name" value="Peptidase_M20A"/>
</dbReference>
<dbReference type="Pfam" id="PF07687">
    <property type="entry name" value="M20_dimer"/>
    <property type="match status" value="1"/>
</dbReference>
<reference evidence="5 6" key="1">
    <citation type="submission" date="2019-03" db="EMBL/GenBank/DDBJ databases">
        <title>Diversity of the mouse oral microbiome.</title>
        <authorList>
            <person name="Joseph S."/>
            <person name="Aduse-Opoku J."/>
            <person name="Curtis M."/>
            <person name="Wade W."/>
            <person name="Hashim A."/>
        </authorList>
    </citation>
    <scope>NUCLEOTIDE SEQUENCE [LARGE SCALE GENOMIC DNA]</scope>
    <source>
        <strain evidence="6">irhom_31</strain>
    </source>
</reference>
<dbReference type="InterPro" id="IPR010174">
    <property type="entry name" value="Succinyl-DAP_deSuclase_DapE"/>
</dbReference>
<dbReference type="Gene3D" id="3.30.70.360">
    <property type="match status" value="1"/>
</dbReference>
<evidence type="ECO:0000256" key="3">
    <source>
        <dbReference type="NCBIfam" id="TIGR01900"/>
    </source>
</evidence>
<evidence type="ECO:0000259" key="4">
    <source>
        <dbReference type="Pfam" id="PF07687"/>
    </source>
</evidence>
<gene>
    <name evidence="5" type="ORF">E4U03_10755</name>
</gene>
<name>A0A4Y9F2I1_9MICC</name>
<dbReference type="Gene3D" id="3.40.630.10">
    <property type="entry name" value="Zn peptidases"/>
    <property type="match status" value="1"/>
</dbReference>
<keyword evidence="1" id="KW-0479">Metal-binding</keyword>
<dbReference type="AlphaFoldDB" id="A0A4Y9F2I1"/>